<keyword evidence="5 8" id="KW-0472">Membrane</keyword>
<dbReference type="SUPFAM" id="SSF103473">
    <property type="entry name" value="MFS general substrate transporter"/>
    <property type="match status" value="1"/>
</dbReference>
<dbReference type="STRING" id="224129.A0A1W4WC99"/>
<dbReference type="InterPro" id="IPR036259">
    <property type="entry name" value="MFS_trans_sf"/>
</dbReference>
<feature type="transmembrane region" description="Helical" evidence="8">
    <location>
        <begin position="113"/>
        <end position="133"/>
    </location>
</feature>
<feature type="transmembrane region" description="Helical" evidence="8">
    <location>
        <begin position="389"/>
        <end position="409"/>
    </location>
</feature>
<comment type="subcellular location">
    <subcellularLocation>
        <location evidence="1">Cell membrane</location>
        <topology evidence="1">Multi-pass membrane protein</topology>
    </subcellularLocation>
</comment>
<feature type="transmembrane region" description="Helical" evidence="8">
    <location>
        <begin position="421"/>
        <end position="439"/>
    </location>
</feature>
<keyword evidence="4 8" id="KW-1133">Transmembrane helix</keyword>
<organism evidence="10 11">
    <name type="scientific">Agrilus planipennis</name>
    <name type="common">Emerald ash borer</name>
    <name type="synonym">Agrilus marcopoli</name>
    <dbReference type="NCBI Taxonomy" id="224129"/>
    <lineage>
        <taxon>Eukaryota</taxon>
        <taxon>Metazoa</taxon>
        <taxon>Ecdysozoa</taxon>
        <taxon>Arthropoda</taxon>
        <taxon>Hexapoda</taxon>
        <taxon>Insecta</taxon>
        <taxon>Pterygota</taxon>
        <taxon>Neoptera</taxon>
        <taxon>Endopterygota</taxon>
        <taxon>Coleoptera</taxon>
        <taxon>Polyphaga</taxon>
        <taxon>Elateriformia</taxon>
        <taxon>Buprestoidea</taxon>
        <taxon>Buprestidae</taxon>
        <taxon>Agrilinae</taxon>
        <taxon>Agrilus</taxon>
    </lineage>
</organism>
<dbReference type="GO" id="GO:0022857">
    <property type="term" value="F:transmembrane transporter activity"/>
    <property type="evidence" value="ECO:0007669"/>
    <property type="project" value="InterPro"/>
</dbReference>
<feature type="transmembrane region" description="Helical" evidence="8">
    <location>
        <begin position="253"/>
        <end position="274"/>
    </location>
</feature>
<evidence type="ECO:0000256" key="7">
    <source>
        <dbReference type="ARBA" id="ARBA00024348"/>
    </source>
</evidence>
<keyword evidence="3 8" id="KW-0812">Transmembrane</keyword>
<reference evidence="11" key="1">
    <citation type="submission" date="2025-08" db="UniProtKB">
        <authorList>
            <consortium name="RefSeq"/>
        </authorList>
    </citation>
    <scope>IDENTIFICATION</scope>
    <source>
        <tissue evidence="11">Entire body</tissue>
    </source>
</reference>
<accession>A0A1W4WC99</accession>
<feature type="domain" description="Major facilitator superfamily (MFS) profile" evidence="9">
    <location>
        <begin position="19"/>
        <end position="443"/>
    </location>
</feature>
<evidence type="ECO:0000256" key="6">
    <source>
        <dbReference type="ARBA" id="ARBA00023180"/>
    </source>
</evidence>
<dbReference type="InterPro" id="IPR020846">
    <property type="entry name" value="MFS_dom"/>
</dbReference>
<evidence type="ECO:0000313" key="10">
    <source>
        <dbReference type="Proteomes" id="UP000192223"/>
    </source>
</evidence>
<name>A0A1W4WC99_AGRPL</name>
<proteinExistence type="inferred from homology"/>
<evidence type="ECO:0000256" key="8">
    <source>
        <dbReference type="SAM" id="Phobius"/>
    </source>
</evidence>
<gene>
    <name evidence="11" type="primary">LOC108734515</name>
</gene>
<keyword evidence="2" id="KW-1003">Cell membrane</keyword>
<evidence type="ECO:0000313" key="11">
    <source>
        <dbReference type="RefSeq" id="XP_018321604.2"/>
    </source>
</evidence>
<dbReference type="PROSITE" id="PS50850">
    <property type="entry name" value="MFS"/>
    <property type="match status" value="1"/>
</dbReference>
<keyword evidence="10" id="KW-1185">Reference proteome</keyword>
<dbReference type="InterPro" id="IPR005829">
    <property type="entry name" value="Sugar_transporter_CS"/>
</dbReference>
<evidence type="ECO:0000259" key="9">
    <source>
        <dbReference type="PROSITE" id="PS50850"/>
    </source>
</evidence>
<dbReference type="InterPro" id="IPR005828">
    <property type="entry name" value="MFS_sugar_transport-like"/>
</dbReference>
<feature type="transmembrane region" description="Helical" evidence="8">
    <location>
        <begin position="294"/>
        <end position="311"/>
    </location>
</feature>
<feature type="transmembrane region" description="Helical" evidence="8">
    <location>
        <begin position="352"/>
        <end position="377"/>
    </location>
</feature>
<dbReference type="AlphaFoldDB" id="A0A1W4WC99"/>
<dbReference type="GO" id="GO:0005886">
    <property type="term" value="C:plasma membrane"/>
    <property type="evidence" value="ECO:0007669"/>
    <property type="project" value="UniProtKB-SubCell"/>
</dbReference>
<evidence type="ECO:0000256" key="4">
    <source>
        <dbReference type="ARBA" id="ARBA00022989"/>
    </source>
</evidence>
<dbReference type="FunFam" id="1.20.1250.20:FF:000055">
    <property type="entry name" value="Facilitated trehalose transporter Tret1-2 homolog"/>
    <property type="match status" value="1"/>
</dbReference>
<dbReference type="PROSITE" id="PS00216">
    <property type="entry name" value="SUGAR_TRANSPORT_1"/>
    <property type="match status" value="1"/>
</dbReference>
<sequence>MIVNNPSRNFISKWLQLVAVITGTIGTISDGMQYGWTAPNIPKLRLDDSPIKIAKHDEEWIESIYMIGNTVGILFTIVYMKFMGRKPIIILAATKHVIAWMLIATATKIEVLYFARFLAGAAGNIAFVALPMYVAEIADESIRGFLGTFAYTSMILGVLVIYSIAPFTSIAISSSVGAACVTLQILTFSFMPESPYYHIIKGNQKAALKSLQIFRRKQDVYEELKDITSAVQRQEKEKGRIIDIFIVRSNLKAFIIAITLNFAQHFSGISVLLMNVHTILADAESVIPAETAPIIIAATMLIACIASSFTIDKFGRKILLVSSSILTGLSLIVLATYFYIKNSNSGTSDLNWIPVMSLILYSLFFKFGLGMVPIVFLGELFPTSIKAMAMSLINISYGVFGIASVYYYIHVSSLYGMHVPFFIFAGLCIFAALFSQLFIPETKGKTLEEIQMMLKGM</sequence>
<keyword evidence="6" id="KW-0325">Glycoprotein</keyword>
<dbReference type="Proteomes" id="UP000192223">
    <property type="component" value="Unplaced"/>
</dbReference>
<dbReference type="GeneID" id="108734515"/>
<feature type="transmembrane region" description="Helical" evidence="8">
    <location>
        <begin position="145"/>
        <end position="164"/>
    </location>
</feature>
<comment type="similarity">
    <text evidence="7">Belongs to the major facilitator superfamily. Sugar transporter (TC 2.A.1.1) family. Trehalose transporter subfamily.</text>
</comment>
<feature type="transmembrane region" description="Helical" evidence="8">
    <location>
        <begin position="318"/>
        <end position="340"/>
    </location>
</feature>
<evidence type="ECO:0000256" key="2">
    <source>
        <dbReference type="ARBA" id="ARBA00022475"/>
    </source>
</evidence>
<dbReference type="RefSeq" id="XP_018321604.2">
    <property type="nucleotide sequence ID" value="XM_018466102.2"/>
</dbReference>
<dbReference type="InterPro" id="IPR050549">
    <property type="entry name" value="MFS_Trehalose_Transporter"/>
</dbReference>
<dbReference type="KEGG" id="apln:108734515"/>
<dbReference type="OrthoDB" id="6133115at2759"/>
<dbReference type="Pfam" id="PF00083">
    <property type="entry name" value="Sugar_tr"/>
    <property type="match status" value="1"/>
</dbReference>
<dbReference type="PRINTS" id="PR00171">
    <property type="entry name" value="SUGRTRNSPORT"/>
</dbReference>
<dbReference type="PANTHER" id="PTHR48021">
    <property type="match status" value="1"/>
</dbReference>
<dbReference type="InterPro" id="IPR003663">
    <property type="entry name" value="Sugar/inositol_transpt"/>
</dbReference>
<dbReference type="Gene3D" id="1.20.1250.20">
    <property type="entry name" value="MFS general substrate transporter like domains"/>
    <property type="match status" value="1"/>
</dbReference>
<feature type="transmembrane region" description="Helical" evidence="8">
    <location>
        <begin position="64"/>
        <end position="82"/>
    </location>
</feature>
<evidence type="ECO:0000256" key="1">
    <source>
        <dbReference type="ARBA" id="ARBA00004651"/>
    </source>
</evidence>
<feature type="transmembrane region" description="Helical" evidence="8">
    <location>
        <begin position="89"/>
        <end position="107"/>
    </location>
</feature>
<protein>
    <submittedName>
        <fullName evidence="11">Facilitated trehalose transporter Tret1-like</fullName>
    </submittedName>
</protein>
<evidence type="ECO:0000256" key="3">
    <source>
        <dbReference type="ARBA" id="ARBA00022692"/>
    </source>
</evidence>
<dbReference type="InParanoid" id="A0A1W4WC99"/>
<evidence type="ECO:0000256" key="5">
    <source>
        <dbReference type="ARBA" id="ARBA00023136"/>
    </source>
</evidence>
<dbReference type="PANTHER" id="PTHR48021:SF46">
    <property type="entry name" value="MAJOR FACILITATOR SUPERFAMILY (MFS) PROFILE DOMAIN-CONTAINING PROTEIN"/>
    <property type="match status" value="1"/>
</dbReference>